<name>A0A0F9LCC3_9ZZZZ</name>
<dbReference type="EMBL" id="LAZR01011412">
    <property type="protein sequence ID" value="KKM61825.1"/>
    <property type="molecule type" value="Genomic_DNA"/>
</dbReference>
<reference evidence="1" key="1">
    <citation type="journal article" date="2015" name="Nature">
        <title>Complex archaea that bridge the gap between prokaryotes and eukaryotes.</title>
        <authorList>
            <person name="Spang A."/>
            <person name="Saw J.H."/>
            <person name="Jorgensen S.L."/>
            <person name="Zaremba-Niedzwiedzka K."/>
            <person name="Martijn J."/>
            <person name="Lind A.E."/>
            <person name="van Eijk R."/>
            <person name="Schleper C."/>
            <person name="Guy L."/>
            <person name="Ettema T.J."/>
        </authorList>
    </citation>
    <scope>NUCLEOTIDE SEQUENCE</scope>
</reference>
<organism evidence="1">
    <name type="scientific">marine sediment metagenome</name>
    <dbReference type="NCBI Taxonomy" id="412755"/>
    <lineage>
        <taxon>unclassified sequences</taxon>
        <taxon>metagenomes</taxon>
        <taxon>ecological metagenomes</taxon>
    </lineage>
</organism>
<gene>
    <name evidence="1" type="ORF">LCGC14_1527760</name>
</gene>
<evidence type="ECO:0000313" key="1">
    <source>
        <dbReference type="EMBL" id="KKM61825.1"/>
    </source>
</evidence>
<feature type="non-terminal residue" evidence="1">
    <location>
        <position position="586"/>
    </location>
</feature>
<accession>A0A0F9LCC3</accession>
<sequence>MKKSFKQYKNDREDEFHSHNIIIDNISAGYGGTTHWNEIMLNNNLSNITLVNSHRLQYENVRAIWDERIKAPEDTVINVLHGKTYLVPEPIQNEFGYPPCFCDLFKDNPKLFELMQKGYMPPDWCKEHCPSGWFCEHKAQFPEAWLNARSSYKWNDSVLWDLPKAYNMSVVGNETNMVDGIMDTFKNTNLFYDENPLNYIYRESKFTDWQLRIFKEFISRKILALDSSLYELWKDFIPLIDCIYNNIQIGVPDSMSAKDLKQKVEAFYNSYRSKDFKRWCGRVLHLMYSHKISAKIYNPLNSFIDIISDMYKHKDEELKCVMFGRTNDGEAHNFSYYIDQRDIIRSNIKHASKFILRSGYSRFEKMWNYLFPEYDDYGILKSTDEEANCYFNRYWRYTKGAFAKFILYQKDFRKHFYKLADFCKEIIDLPLIKPQKILIILFQKGVKELLKKYFNRIYPNLSFEYWYNLEGTNVYLDCTGVILFGCAGKPGKVDRILGELLGVPLELMMNWSIQGEMNQGMLRIRPNMFPNLKWCIGLTKVVPNGITKYTNFNRADDIVLIPYLVEKKKANSNEILKDVYNNELGI</sequence>
<proteinExistence type="predicted"/>
<protein>
    <submittedName>
        <fullName evidence="1">Uncharacterized protein</fullName>
    </submittedName>
</protein>
<comment type="caution">
    <text evidence="1">The sequence shown here is derived from an EMBL/GenBank/DDBJ whole genome shotgun (WGS) entry which is preliminary data.</text>
</comment>
<dbReference type="AlphaFoldDB" id="A0A0F9LCC3"/>